<feature type="compositionally biased region" description="Acidic residues" evidence="14">
    <location>
        <begin position="3097"/>
        <end position="3107"/>
    </location>
</feature>
<feature type="region of interest" description="Disordered" evidence="14">
    <location>
        <begin position="1201"/>
        <end position="1222"/>
    </location>
</feature>
<reference evidence="17" key="1">
    <citation type="submission" date="2019-06" db="EMBL/GenBank/DDBJ databases">
        <authorList>
            <person name="Zheng W."/>
        </authorList>
    </citation>
    <scope>NUCLEOTIDE SEQUENCE</scope>
    <source>
        <strain evidence="17">QDHG01</strain>
    </source>
</reference>
<dbReference type="InterPro" id="IPR027359">
    <property type="entry name" value="Volt_channel_dom_sf"/>
</dbReference>
<keyword evidence="18" id="KW-1185">Reference proteome</keyword>
<feature type="region of interest" description="Disordered" evidence="14">
    <location>
        <begin position="1407"/>
        <end position="1470"/>
    </location>
</feature>
<evidence type="ECO:0000256" key="8">
    <source>
        <dbReference type="ARBA" id="ARBA00022882"/>
    </source>
</evidence>
<proteinExistence type="predicted"/>
<dbReference type="InterPro" id="IPR005821">
    <property type="entry name" value="Ion_trans_dom"/>
</dbReference>
<feature type="transmembrane region" description="Helical" evidence="15">
    <location>
        <begin position="2792"/>
        <end position="2812"/>
    </location>
</feature>
<keyword evidence="6" id="KW-0677">Repeat</keyword>
<feature type="transmembrane region" description="Helical" evidence="15">
    <location>
        <begin position="2512"/>
        <end position="2536"/>
    </location>
</feature>
<feature type="transmembrane region" description="Helical" evidence="15">
    <location>
        <begin position="2761"/>
        <end position="2780"/>
    </location>
</feature>
<gene>
    <name evidence="17" type="ORF">FGO68_gene13672</name>
</gene>
<keyword evidence="13" id="KW-0407">Ion channel</keyword>
<name>A0A8J8P9Z6_HALGN</name>
<comment type="caution">
    <text evidence="17">The sequence shown here is derived from an EMBL/GenBank/DDBJ whole genome shotgun (WGS) entry which is preliminary data.</text>
</comment>
<dbReference type="Gene3D" id="1.20.120.350">
    <property type="entry name" value="Voltage-gated potassium channels. Chain C"/>
    <property type="match status" value="4"/>
</dbReference>
<keyword evidence="11 15" id="KW-0472">Membrane</keyword>
<dbReference type="GO" id="GO:0098703">
    <property type="term" value="P:calcium ion import across plasma membrane"/>
    <property type="evidence" value="ECO:0007669"/>
    <property type="project" value="TreeGrafter"/>
</dbReference>
<keyword evidence="8" id="KW-0851">Voltage-gated channel</keyword>
<dbReference type="PANTHER" id="PTHR45628:SF7">
    <property type="entry name" value="VOLTAGE-DEPENDENT CALCIUM CHANNEL TYPE A SUBUNIT ALPHA-1"/>
    <property type="match status" value="1"/>
</dbReference>
<evidence type="ECO:0000256" key="12">
    <source>
        <dbReference type="ARBA" id="ARBA00023180"/>
    </source>
</evidence>
<feature type="transmembrane region" description="Helical" evidence="15">
    <location>
        <begin position="2306"/>
        <end position="2329"/>
    </location>
</feature>
<feature type="domain" description="Ion transport" evidence="16">
    <location>
        <begin position="2266"/>
        <end position="2545"/>
    </location>
</feature>
<feature type="region of interest" description="Disordered" evidence="14">
    <location>
        <begin position="412"/>
        <end position="453"/>
    </location>
</feature>
<sequence length="3156" mass="360020">MGKGAYLRDYWNWIDFIIIIQVITSWFLESSIINGAGQKSQIKLNSLRVLRIMIPLKSLRNVEGLKILVISLLHALPLLRDSFIILSFFYLLFALAGLHNFHGNYKRRCFSLDTGVESMIDELWCREDTDCPDTFICGQSLVLNPNLDITSFDNIFYSLLTVFQCVTLEGWSYVMLTTMKTSHPMAFIFFIFLIFFGAFFMVNLTLAVINNKFTEAHNFYEEQRQAIEWQKKHKFKGLSFTDQIKAQLGGGDGGQMLLLDHDEMEFDEDPDVFNKQLMQGIKEGGGKQTLKKHIQASSLKGAQRLGLTIRQFMFGKKAAKQMIKFLRIQQQKAKVSKANQKRRVTLFGKIIAQPRVLPVAPPRRSIIHANHQQPEIRKSRFLAPSSNQNKMAIGRPSVFMQAIQENQIAIVEEDSSSAQSKSERPSDSKSSQSESFDINASQTPSENPSHMESQLSANMRGSIYNTKGQQLQPTPPSDIVREEELKQQSESEIVIEEEMQFQEQHRKGGIRTNFKIDTKLAQEAYGFQGPPTDDRGDSQKLDLSIISKQGIRAGDSSGNKQVGTTIQNKTIDLDNALPIELDHDMNENKGPTSKNSNYNTAPLGAQLKLISKDLNADKNDYKFHSLCEPPTGRELDQVSQTETKLKHKASLSNTLKSKKSLWLSHDSSKTSKVSSIVQNDGSSSEFNITRNIGIEREIIIEEVKDIDSSYQESTRPNNKEKRTTHKYINKQSTQLNPSSIDLNEETDTQNSIVESLPGAKPDSRKTIHRNTMVAGNFNQLLNNTQKRLLGNKKESAHNVMDLRRQSGVSQYSIQNSVHRLPKFKAINNSTYQHSNYDKISIASSAQSPYLRSNVLNKRGSVEKEAQQLALNVLKSHQEKLQNNIFFQLRMRSLKDKEKSKLDQIMDAQKQKIVLNPNHEYFSSSHLDVMQGRLDLLKKFRPYDEQIRTLEECAVGVTGKGLKPYEKRVKYHLSSSFADQYQDVSYRVFNLMMQEDENLRHRHQDQPYEAATSSLLDIYENNRLNQKKQSGIGHKIDIQSLKLVTRRTDLIMTSTLAVSLIPKRMPEQQHDEEKTEEFMVNIFPPLESDYSQSEHYIEERKNDIVQPEILINHDQRDEDLTPIGAQIDSQISETPILLQNNSSLQDPYQLGIRGINNHNRRRSFNDFIERRNGGQEGINSIHQLFRSTGDFMRQAYQLVTNQNKSSHRQNENHHQRLSMSSQSSISKLDATNIVIKQDSIFEKSPRVSMMGPNITDLVNQLNQGATSQRQLRSPQFSAQFLPSSITPASIGIPPIQILQPAIEDQEHHQTLVVPLSNQTYSSPNLIRMETNQNITTSVPQGGYESSFEYHLGPRGHATRMTINNQPEERLRLRGPSSIGFTEASQNMMHRVRKSKQPKFLLDQIINNRLGQGGSRSPHPSKSPPPQVRRSATGEQRNKHRQAGSGTGRNSSSNHIRNYRRKTIERKSKKVQEMSIAQAQDFFHGKFYSSDEESEVRVKRKRRERQKNILSSPPKNISSMSLLTVRKVFGGRRIRDSMERSNHQVLSLGRKFKSKFSVAVGGSSNNLEVPQSSMSLGMQRRVTLLSNMDKERCIQMDIQDHLLKNKRNSVITGGEEFQTEIQITKSKTFLEDADYFNKFLEKFVESKEIKARNPLDIVKTEQSGKILTAVEDDLSDLIPSSLESDYEDVKMEQRKQELAKSFSFNYAIISSDIKEAYSKSQFDLATLNKIDSLYAKSKNRFNGTDVLAYSLNNLEKAQRVVRMLGQVRVWPKRDKSNCSCKRNVTIARAMGKNFLKSQPFEYFMTLCVILNIVVLAFDSQSNQAGNSFWSMCNLVFTCLFTLETIIKLLSLGFGMFTKDSMNSVDAVIVIISTIELISQSVISGMKGGSTLSAFRIIRIFRVMRVLRMMRLLRQLQSMQIIIGVIKRSIKSFMYIAILLLIFLFIYAILAMQLFGDIYSTHYPYNSAVIQTPLSRANYDTFHNAFINVFQVMTITNWHIILYDTMYYTSESAGGGSQGLYMRAVTALYFVSFILIGNYILLNLFLAVLIDSFLKEGESERASQKVEDNKQQELIAMVNKEKGGKEHDDEALKKRKSQPIEKKKSFIRRQTISRPLANLLTQLKDTSEDNNLSSQQDLLHALSTLGGGTGKLKEKQGSLDLLKGLFNKVQEQGDKQAQEENGQLIIEDDLNDEEKAQIVETLTNQMNYELDFLSNQNLLDLSQGITPLKNTELQSDLSIMFKNVGCQVSLFLFKKRNKFRSFCMRAIRHRYFDRFILLTIIANSAKLAIETYFLDCPATSVPQQIFTELDFAFTVIFTLESSLKIVALGLFLEKGAYLRSTENMLDFFIVVTSIIDNILTNTNDTDSSLGNFKVLRLLRTFRPLRIVTHSQSMQILITTLISSISGIANVVLLLLVVWLMFAILGVSLFSQRLVYCSHASLQNTQELYRLSDPVQCNKEGGYMMSYPYNFDTVENGILTLLIVSSLNNWDQLMYQAVDSTGEGSGPMEDRNPLYAYFYVGFILIGAFFFLNFLIGVLFLNFKTVSQQRNTHPQSIQTFGKTRTDEEEEVRACWRDMQRLIVQATPPDFYENNGRSLDTLKESQSKQAYLRVKHRVRKSLAGGGKLDLVFTSCLILNTIQMCMYYDEASAQYTLVLDMINQAFTYIYTIEAMLKLWTAGCSNLFPRYFQNPWNKFDFLIVAVSIAEIIVSSVIQTNLRALKAVPQIIRLLRVVRIARILRLVGKYEGLQALISTIIFSLPQLLSVFALLLILLFVFAILGVFLFKDIVRGEIIDIASGGYMGFGNFGLAMLMLFRLTTGEDWSNVLTDTQNPMNCINTEVDCTSVFSVFYFVGFNLLCTYMMLNLFVLIALEQFDRYYLPRDNVMARFRRDLETFSNVWSELADAPETQNYSKLKDTRIAEFMRKLKPPLGIMIDKLQSQGYTALEDGQVHREILKMGIRIDQNGYVHFHELLYRVMKRLYGMHELLRDLDMQLFELITQHKIHSKTQANLDSEHRLLLGFKRKSSLSVSKVADSSRIEIITPPVQTRANPFLTNMVSKLAFKAWLNEARESQGNAQAKDESVEVCFDVYEDVVVPAKEETSDESEEESLADSEIKQDSSSKSEEDVTPPKRQSFIPRDSMAMRFQEQPPSASNFLNVPR</sequence>
<keyword evidence="4" id="KW-0107">Calcium channel</keyword>
<keyword evidence="10" id="KW-0406">Ion transport</keyword>
<dbReference type="OrthoDB" id="431720at2759"/>
<evidence type="ECO:0000256" key="1">
    <source>
        <dbReference type="ARBA" id="ARBA00004141"/>
    </source>
</evidence>
<dbReference type="InterPro" id="IPR050599">
    <property type="entry name" value="VDCC_alpha-1_subunit"/>
</dbReference>
<dbReference type="Pfam" id="PF00520">
    <property type="entry name" value="Ion_trans"/>
    <property type="match status" value="4"/>
</dbReference>
<evidence type="ECO:0000256" key="13">
    <source>
        <dbReference type="ARBA" id="ARBA00023303"/>
    </source>
</evidence>
<evidence type="ECO:0000256" key="6">
    <source>
        <dbReference type="ARBA" id="ARBA00022737"/>
    </source>
</evidence>
<feature type="transmembrane region" description="Helical" evidence="15">
    <location>
        <begin position="1826"/>
        <end position="1849"/>
    </location>
</feature>
<feature type="domain" description="Ion transport" evidence="16">
    <location>
        <begin position="4"/>
        <end position="216"/>
    </location>
</feature>
<feature type="compositionally biased region" description="Basic and acidic residues" evidence="14">
    <location>
        <begin position="3109"/>
        <end position="3125"/>
    </location>
</feature>
<evidence type="ECO:0000313" key="18">
    <source>
        <dbReference type="Proteomes" id="UP000785679"/>
    </source>
</evidence>
<keyword evidence="12" id="KW-0325">Glycoprotein</keyword>
<evidence type="ECO:0000256" key="4">
    <source>
        <dbReference type="ARBA" id="ARBA00022673"/>
    </source>
</evidence>
<evidence type="ECO:0000256" key="2">
    <source>
        <dbReference type="ARBA" id="ARBA00022448"/>
    </source>
</evidence>
<feature type="transmembrane region" description="Helical" evidence="15">
    <location>
        <begin position="2024"/>
        <end position="2047"/>
    </location>
</feature>
<feature type="transmembrane region" description="Helical" evidence="15">
    <location>
        <begin position="1798"/>
        <end position="1814"/>
    </location>
</feature>
<feature type="region of interest" description="Disordered" evidence="14">
    <location>
        <begin position="368"/>
        <end position="388"/>
    </location>
</feature>
<feature type="transmembrane region" description="Helical" evidence="15">
    <location>
        <begin position="82"/>
        <end position="101"/>
    </location>
</feature>
<evidence type="ECO:0000256" key="9">
    <source>
        <dbReference type="ARBA" id="ARBA00022989"/>
    </source>
</evidence>
<keyword evidence="7" id="KW-0106">Calcium</keyword>
<feature type="transmembrane region" description="Helical" evidence="15">
    <location>
        <begin position="2392"/>
        <end position="2421"/>
    </location>
</feature>
<feature type="compositionally biased region" description="Polar residues" evidence="14">
    <location>
        <begin position="436"/>
        <end position="453"/>
    </location>
</feature>
<evidence type="ECO:0000313" key="17">
    <source>
        <dbReference type="EMBL" id="TNV88166.1"/>
    </source>
</evidence>
<dbReference type="FunFam" id="1.10.287.70:FF:000117">
    <property type="entry name" value="Voltage-gated Ca2+ channel, alpha subunit"/>
    <property type="match status" value="1"/>
</dbReference>
<accession>A0A8J8P9Z6</accession>
<evidence type="ECO:0000256" key="3">
    <source>
        <dbReference type="ARBA" id="ARBA00022568"/>
    </source>
</evidence>
<dbReference type="GO" id="GO:0005891">
    <property type="term" value="C:voltage-gated calcium channel complex"/>
    <property type="evidence" value="ECO:0007669"/>
    <property type="project" value="TreeGrafter"/>
</dbReference>
<dbReference type="FunFam" id="1.20.120.350:FF:000009">
    <property type="entry name" value="Voltage-dependent T-type calcium channel subunit alpha"/>
    <property type="match status" value="1"/>
</dbReference>
<feature type="region of interest" description="Disordered" evidence="14">
    <location>
        <begin position="3093"/>
        <end position="3135"/>
    </location>
</feature>
<comment type="subcellular location">
    <subcellularLocation>
        <location evidence="1">Membrane</location>
        <topology evidence="1">Multi-pass membrane protein</topology>
    </subcellularLocation>
</comment>
<feature type="transmembrane region" description="Helical" evidence="15">
    <location>
        <begin position="2268"/>
        <end position="2286"/>
    </location>
</feature>
<feature type="compositionally biased region" description="Polar residues" evidence="14">
    <location>
        <begin position="729"/>
        <end position="741"/>
    </location>
</feature>
<feature type="domain" description="Ion transport" evidence="16">
    <location>
        <begin position="2623"/>
        <end position="2873"/>
    </location>
</feature>
<evidence type="ECO:0000256" key="14">
    <source>
        <dbReference type="SAM" id="MobiDB-lite"/>
    </source>
</evidence>
<dbReference type="Proteomes" id="UP000785679">
    <property type="component" value="Unassembled WGS sequence"/>
</dbReference>
<feature type="transmembrane region" description="Helical" evidence="15">
    <location>
        <begin position="2844"/>
        <end position="2867"/>
    </location>
</feature>
<feature type="compositionally biased region" description="Basic residues" evidence="14">
    <location>
        <begin position="1455"/>
        <end position="1467"/>
    </location>
</feature>
<feature type="transmembrane region" description="Helical" evidence="15">
    <location>
        <begin position="1861"/>
        <end position="1880"/>
    </location>
</feature>
<dbReference type="Gene3D" id="1.10.238.10">
    <property type="entry name" value="EF-hand"/>
    <property type="match status" value="1"/>
</dbReference>
<keyword evidence="9 15" id="KW-1133">Transmembrane helix</keyword>
<evidence type="ECO:0000259" key="16">
    <source>
        <dbReference type="Pfam" id="PF00520"/>
    </source>
</evidence>
<evidence type="ECO:0000256" key="5">
    <source>
        <dbReference type="ARBA" id="ARBA00022692"/>
    </source>
</evidence>
<keyword evidence="5 15" id="KW-0812">Transmembrane</keyword>
<evidence type="ECO:0000256" key="15">
    <source>
        <dbReference type="SAM" id="Phobius"/>
    </source>
</evidence>
<dbReference type="GO" id="GO:0008331">
    <property type="term" value="F:high voltage-gated calcium channel activity"/>
    <property type="evidence" value="ECO:0007669"/>
    <property type="project" value="TreeGrafter"/>
</dbReference>
<dbReference type="PANTHER" id="PTHR45628">
    <property type="entry name" value="VOLTAGE-DEPENDENT CALCIUM CHANNEL TYPE A SUBUNIT ALPHA-1"/>
    <property type="match status" value="1"/>
</dbReference>
<keyword evidence="2" id="KW-0813">Transport</keyword>
<dbReference type="Gene3D" id="1.10.287.70">
    <property type="match status" value="4"/>
</dbReference>
<evidence type="ECO:0000256" key="11">
    <source>
        <dbReference type="ARBA" id="ARBA00023136"/>
    </source>
</evidence>
<protein>
    <recommendedName>
        <fullName evidence="16">Ion transport domain-containing protein</fullName>
    </recommendedName>
</protein>
<feature type="transmembrane region" description="Helical" evidence="15">
    <location>
        <begin position="186"/>
        <end position="209"/>
    </location>
</feature>
<feature type="domain" description="Ion transport" evidence="16">
    <location>
        <begin position="1796"/>
        <end position="2055"/>
    </location>
</feature>
<evidence type="ECO:0000256" key="7">
    <source>
        <dbReference type="ARBA" id="ARBA00022837"/>
    </source>
</evidence>
<feature type="region of interest" description="Disordered" evidence="14">
    <location>
        <begin position="708"/>
        <end position="741"/>
    </location>
</feature>
<feature type="transmembrane region" description="Helical" evidence="15">
    <location>
        <begin position="2693"/>
        <end position="2713"/>
    </location>
</feature>
<feature type="transmembrane region" description="Helical" evidence="15">
    <location>
        <begin position="2734"/>
        <end position="2755"/>
    </location>
</feature>
<feature type="transmembrane region" description="Helical" evidence="15">
    <location>
        <begin position="1930"/>
        <end position="1952"/>
    </location>
</feature>
<organism evidence="17 18">
    <name type="scientific">Halteria grandinella</name>
    <dbReference type="NCBI Taxonomy" id="5974"/>
    <lineage>
        <taxon>Eukaryota</taxon>
        <taxon>Sar</taxon>
        <taxon>Alveolata</taxon>
        <taxon>Ciliophora</taxon>
        <taxon>Intramacronucleata</taxon>
        <taxon>Spirotrichea</taxon>
        <taxon>Stichotrichia</taxon>
        <taxon>Sporadotrichida</taxon>
        <taxon>Halteriidae</taxon>
        <taxon>Halteria</taxon>
    </lineage>
</organism>
<dbReference type="SUPFAM" id="SSF81324">
    <property type="entry name" value="Voltage-gated potassium channels"/>
    <property type="match status" value="4"/>
</dbReference>
<dbReference type="EMBL" id="RRYP01000051">
    <property type="protein sequence ID" value="TNV88166.1"/>
    <property type="molecule type" value="Genomic_DNA"/>
</dbReference>
<evidence type="ECO:0000256" key="10">
    <source>
        <dbReference type="ARBA" id="ARBA00023065"/>
    </source>
</evidence>
<keyword evidence="3" id="KW-0109">Calcium transport</keyword>
<feature type="transmembrane region" description="Helical" evidence="15">
    <location>
        <begin position="16"/>
        <end position="37"/>
    </location>
</feature>